<keyword evidence="2" id="KW-0670">Pyruvate</keyword>
<organism evidence="2">
    <name type="scientific">candidate division TA06 bacterium ADurb.Bin131</name>
    <dbReference type="NCBI Taxonomy" id="1852827"/>
    <lineage>
        <taxon>Bacteria</taxon>
        <taxon>Bacteria division TA06</taxon>
    </lineage>
</organism>
<dbReference type="InterPro" id="IPR011053">
    <property type="entry name" value="Single_hybrid_motif"/>
</dbReference>
<dbReference type="PROSITE" id="PS50968">
    <property type="entry name" value="BIOTINYL_LIPOYL"/>
    <property type="match status" value="1"/>
</dbReference>
<reference evidence="2" key="1">
    <citation type="submission" date="2017-02" db="EMBL/GenBank/DDBJ databases">
        <title>Delving into the versatile metabolic prowess of the omnipresent phylum Bacteroidetes.</title>
        <authorList>
            <person name="Nobu M.K."/>
            <person name="Mei R."/>
            <person name="Narihiro T."/>
            <person name="Kuroda K."/>
            <person name="Liu W.-T."/>
        </authorList>
    </citation>
    <scope>NUCLEOTIDE SEQUENCE</scope>
    <source>
        <strain evidence="2">ADurb.Bin131</strain>
    </source>
</reference>
<dbReference type="EC" id="2.3.1.12" evidence="2"/>
<dbReference type="AlphaFoldDB" id="A0A1V6C7Q3"/>
<name>A0A1V6C7Q3_UNCT6</name>
<sequence>MKKKILAAFEGEIEKASISFWYVKEGDTIEKDKPLVEFVTDKTSFTYVSPFDCKIVKIFSPEGDDVLSGQEIAEVEII</sequence>
<dbReference type="Proteomes" id="UP000485562">
    <property type="component" value="Unassembled WGS sequence"/>
</dbReference>
<dbReference type="EMBL" id="MWDQ01000108">
    <property type="protein sequence ID" value="OQB72881.1"/>
    <property type="molecule type" value="Genomic_DNA"/>
</dbReference>
<dbReference type="SUPFAM" id="SSF51230">
    <property type="entry name" value="Single hybrid motif"/>
    <property type="match status" value="1"/>
</dbReference>
<protein>
    <submittedName>
        <fullName evidence="2">Dihydrolipoyllysine-residue acetyltransferase component of pyruvate dehydrogenase complex</fullName>
        <ecNumber evidence="2">2.3.1.12</ecNumber>
    </submittedName>
</protein>
<evidence type="ECO:0000313" key="2">
    <source>
        <dbReference type="EMBL" id="OQB72881.1"/>
    </source>
</evidence>
<accession>A0A1V6C7Q3</accession>
<feature type="domain" description="Lipoyl-binding" evidence="1">
    <location>
        <begin position="1"/>
        <end position="76"/>
    </location>
</feature>
<dbReference type="CDD" id="cd06849">
    <property type="entry name" value="lipoyl_domain"/>
    <property type="match status" value="1"/>
</dbReference>
<dbReference type="InterPro" id="IPR000089">
    <property type="entry name" value="Biotin_lipoyl"/>
</dbReference>
<dbReference type="GO" id="GO:0004742">
    <property type="term" value="F:dihydrolipoyllysine-residue acetyltransferase activity"/>
    <property type="evidence" value="ECO:0007669"/>
    <property type="project" value="UniProtKB-EC"/>
</dbReference>
<dbReference type="Gene3D" id="2.40.50.100">
    <property type="match status" value="1"/>
</dbReference>
<keyword evidence="2" id="KW-0808">Transferase</keyword>
<evidence type="ECO:0000259" key="1">
    <source>
        <dbReference type="PROSITE" id="PS50968"/>
    </source>
</evidence>
<proteinExistence type="predicted"/>
<gene>
    <name evidence="2" type="primary">dlaT</name>
    <name evidence="2" type="ORF">BWX89_01164</name>
</gene>
<dbReference type="Pfam" id="PF00364">
    <property type="entry name" value="Biotin_lipoyl"/>
    <property type="match status" value="1"/>
</dbReference>
<keyword evidence="2" id="KW-0012">Acyltransferase</keyword>
<comment type="caution">
    <text evidence="2">The sequence shown here is derived from an EMBL/GenBank/DDBJ whole genome shotgun (WGS) entry which is preliminary data.</text>
</comment>